<comment type="caution">
    <text evidence="1">The sequence shown here is derived from an EMBL/GenBank/DDBJ whole genome shotgun (WGS) entry which is preliminary data.</text>
</comment>
<organism evidence="1 2">
    <name type="scientific">Sphingobacterium mizutaii NBRC 14946 = DSM 11724</name>
    <dbReference type="NCBI Taxonomy" id="1220576"/>
    <lineage>
        <taxon>Bacteria</taxon>
        <taxon>Pseudomonadati</taxon>
        <taxon>Bacteroidota</taxon>
        <taxon>Sphingobacteriia</taxon>
        <taxon>Sphingobacteriales</taxon>
        <taxon>Sphingobacteriaceae</taxon>
        <taxon>Sphingobacterium</taxon>
    </lineage>
</organism>
<evidence type="ECO:0008006" key="3">
    <source>
        <dbReference type="Google" id="ProtNLM"/>
    </source>
</evidence>
<name>A0ABQ0W6S3_9SPHI</name>
<dbReference type="EMBL" id="BJXH01000031">
    <property type="protein sequence ID" value="GEM69181.1"/>
    <property type="molecule type" value="Genomic_DNA"/>
</dbReference>
<dbReference type="InterPro" id="IPR007298">
    <property type="entry name" value="Cu-R_lipoprotein_NlpE"/>
</dbReference>
<accession>A0ABQ0W6S3</accession>
<sequence length="138" mass="15352">MRVLTLSLIGLIMLVFGFSCINNKSNVNQLVASEDNAVKGLAIVGTYEGKLPCADCTTIATVLSLDKNKNYSMRYEYVGKSAEIFESTGKWKVDKDILSLENVDYSFKISKDQLNQLDLSGKEIKGDLAEKYVLQKIK</sequence>
<dbReference type="Pfam" id="PF04170">
    <property type="entry name" value="NlpE"/>
    <property type="match status" value="1"/>
</dbReference>
<evidence type="ECO:0000313" key="2">
    <source>
        <dbReference type="Proteomes" id="UP000321676"/>
    </source>
</evidence>
<dbReference type="Proteomes" id="UP000321676">
    <property type="component" value="Unassembled WGS sequence"/>
</dbReference>
<proteinExistence type="predicted"/>
<gene>
    <name evidence="1" type="ORF">SMI01S_27870</name>
</gene>
<dbReference type="PROSITE" id="PS51257">
    <property type="entry name" value="PROKAR_LIPOPROTEIN"/>
    <property type="match status" value="1"/>
</dbReference>
<reference evidence="1 2" key="1">
    <citation type="submission" date="2019-07" db="EMBL/GenBank/DDBJ databases">
        <title>Whole genome shotgun sequence of Sphingobacterium mizutaii NBRC 14946.</title>
        <authorList>
            <person name="Hosoyama A."/>
            <person name="Uohara A."/>
            <person name="Ohji S."/>
            <person name="Ichikawa N."/>
        </authorList>
    </citation>
    <scope>NUCLEOTIDE SEQUENCE [LARGE SCALE GENOMIC DNA]</scope>
    <source>
        <strain evidence="1 2">NBRC 14946</strain>
    </source>
</reference>
<keyword evidence="2" id="KW-1185">Reference proteome</keyword>
<evidence type="ECO:0000313" key="1">
    <source>
        <dbReference type="EMBL" id="GEM69181.1"/>
    </source>
</evidence>
<dbReference type="Gene3D" id="2.40.128.640">
    <property type="match status" value="1"/>
</dbReference>
<dbReference type="RefSeq" id="WP_093098900.1">
    <property type="nucleotide sequence ID" value="NZ_BJXH01000031.1"/>
</dbReference>
<protein>
    <recommendedName>
        <fullName evidence="3">NlpE N-terminal domain-containing protein</fullName>
    </recommendedName>
</protein>